<protein>
    <submittedName>
        <fullName evidence="1">Uncharacterized protein</fullName>
    </submittedName>
</protein>
<dbReference type="PANTHER" id="PTHR33526:SF19">
    <property type="entry name" value="OS01G0766300 PROTEIN"/>
    <property type="match status" value="1"/>
</dbReference>
<sequence>MKKKGGGGCGCLGAPMRALSRACDSACDLYVRGMSGCARGLPSGSSAGIVGRGFGGSGTTSLRFRVSSDKADDLLRAAASSSRRQRRVAAEPAELEPATAQAVGYGAGKMLGSAGGLVGSAAPAVRAPARKRAVAATMDTIAEDAPCEFGSDGAACAVNSMKPPRRGGFGAVKAGSDDVFAR</sequence>
<dbReference type="EMBL" id="KF184890">
    <property type="protein sequence ID" value="AGT17300.1"/>
    <property type="molecule type" value="Genomic_DNA"/>
</dbReference>
<organism evidence="1">
    <name type="scientific">Saccharum hybrid cultivar R570</name>
    <dbReference type="NCBI Taxonomy" id="131158"/>
    <lineage>
        <taxon>Eukaryota</taxon>
        <taxon>Viridiplantae</taxon>
        <taxon>Streptophyta</taxon>
        <taxon>Embryophyta</taxon>
        <taxon>Tracheophyta</taxon>
        <taxon>Spermatophyta</taxon>
        <taxon>Magnoliopsida</taxon>
        <taxon>Liliopsida</taxon>
        <taxon>Poales</taxon>
        <taxon>Poaceae</taxon>
        <taxon>PACMAD clade</taxon>
        <taxon>Panicoideae</taxon>
        <taxon>Andropogonodae</taxon>
        <taxon>Andropogoneae</taxon>
        <taxon>Saccharinae</taxon>
        <taxon>Saccharum</taxon>
        <taxon>Saccharum officinarum species complex</taxon>
    </lineage>
</organism>
<name>A0A059Q2D5_9POAL</name>
<dbReference type="AlphaFoldDB" id="A0A059Q2D5"/>
<proteinExistence type="predicted"/>
<dbReference type="PANTHER" id="PTHR33526">
    <property type="entry name" value="OS07G0123800 PROTEIN"/>
    <property type="match status" value="1"/>
</dbReference>
<gene>
    <name evidence="1" type="ORF">SHCRBa_168_J15_F_300</name>
</gene>
<evidence type="ECO:0000313" key="1">
    <source>
        <dbReference type="EMBL" id="AGT17300.1"/>
    </source>
</evidence>
<accession>A0A059Q2D5</accession>
<reference evidence="1" key="1">
    <citation type="submission" date="2013-05" db="EMBL/GenBank/DDBJ databases">
        <title>Building the sugarcane genome for biotechnology and identifying evolutionary trends.</title>
        <authorList>
            <person name="De Setta N."/>
            <person name="Monteiro-Vitorello C.B."/>
            <person name="Metcalfe C.J."/>
            <person name="Cruz G.M.Q."/>
            <person name="Del Bem L.E."/>
            <person name="Vicentini R."/>
            <person name="Nogueira F.T.S."/>
            <person name="Campos R.A."/>
            <person name="Nunes S.L."/>
            <person name="Turrini P.C.G."/>
            <person name="Vieira A.P."/>
            <person name="Cruz E.A.O."/>
            <person name="Correa T.C.S."/>
            <person name="Hotta C.T."/>
            <person name="de Mello-Varani A."/>
            <person name="Vautrin S."/>
            <person name="Trindade A.S."/>
            <person name="Vilela M.M."/>
            <person name="Horta C.L."/>
            <person name="Sato P.M."/>
            <person name="de Andrade R.F."/>
            <person name="Nishiyama M.Y."/>
            <person name="Cardoso-Silva C.B."/>
            <person name="Scortecci K.C."/>
            <person name="Garcia A.A.F."/>
            <person name="Carneiro M.S."/>
            <person name="Kim C."/>
            <person name="Paterson A.H."/>
            <person name="Berges H."/>
            <person name="D'Hont A."/>
            <person name="de-Souza A.P."/>
            <person name="Souza G.M."/>
            <person name="Vincentz M."/>
            <person name="Kitajima J.P."/>
            <person name="Van Sluys M.-A."/>
        </authorList>
    </citation>
    <scope>NUCLEOTIDE SEQUENCE</scope>
</reference>